<name>A0A183SLU2_SCHSO</name>
<reference evidence="3 4" key="2">
    <citation type="submission" date="2018-11" db="EMBL/GenBank/DDBJ databases">
        <authorList>
            <consortium name="Pathogen Informatics"/>
        </authorList>
    </citation>
    <scope>NUCLEOTIDE SEQUENCE [LARGE SCALE GENOMIC DNA]</scope>
    <source>
        <strain evidence="3 4">NST_G2</strain>
    </source>
</reference>
<dbReference type="STRING" id="70667.A0A183SLU2"/>
<gene>
    <name evidence="3" type="ORF">SSLN_LOCUS5190</name>
</gene>
<feature type="compositionally biased region" description="Low complexity" evidence="1">
    <location>
        <begin position="313"/>
        <end position="329"/>
    </location>
</feature>
<feature type="region of interest" description="Disordered" evidence="1">
    <location>
        <begin position="959"/>
        <end position="1010"/>
    </location>
</feature>
<dbReference type="GO" id="GO:0032039">
    <property type="term" value="C:integrator complex"/>
    <property type="evidence" value="ECO:0007669"/>
    <property type="project" value="InterPro"/>
</dbReference>
<evidence type="ECO:0000259" key="2">
    <source>
        <dbReference type="Pfam" id="PF12432"/>
    </source>
</evidence>
<dbReference type="InterPro" id="IPR022145">
    <property type="entry name" value="INTS1_RPB2-bd"/>
</dbReference>
<dbReference type="GO" id="GO:0034474">
    <property type="term" value="P:U2 snRNA 3'-end processing"/>
    <property type="evidence" value="ECO:0007669"/>
    <property type="project" value="InterPro"/>
</dbReference>
<dbReference type="PANTHER" id="PTHR21224">
    <property type="entry name" value="INTEGRATOR COMPLEX SUBUNIT 1"/>
    <property type="match status" value="1"/>
</dbReference>
<feature type="compositionally biased region" description="Low complexity" evidence="1">
    <location>
        <begin position="996"/>
        <end position="1010"/>
    </location>
</feature>
<dbReference type="Proteomes" id="UP000275846">
    <property type="component" value="Unassembled WGS sequence"/>
</dbReference>
<dbReference type="OrthoDB" id="19938at2759"/>
<dbReference type="WBParaSite" id="SSLN_0000535301-mRNA-1">
    <property type="protein sequence ID" value="SSLN_0000535301-mRNA-1"/>
    <property type="gene ID" value="SSLN_0000535301"/>
</dbReference>
<evidence type="ECO:0000313" key="3">
    <source>
        <dbReference type="EMBL" id="VDL91575.1"/>
    </source>
</evidence>
<protein>
    <submittedName>
        <fullName evidence="5">DUF3677 domain-containing protein</fullName>
    </submittedName>
</protein>
<dbReference type="EMBL" id="UYSU01033151">
    <property type="protein sequence ID" value="VDL91575.1"/>
    <property type="molecule type" value="Genomic_DNA"/>
</dbReference>
<dbReference type="InterPro" id="IPR038902">
    <property type="entry name" value="INTS1"/>
</dbReference>
<sequence length="2443" mass="262565">MRGSRKINPAELLSRVEALVSSGNITEADSILLSAFSHLRSSQSAQTLGLGSSRPGGFGTSASSSSRLPAALSLGLLVLGRTQPSLFSRPAIQDQLTELLTHAPRGFNATLPPAVVATIAARSRGLHVLAANLLMVALTNQQKWPSKLVKAYLEDSLSDRIWVDLDECKAFVLNLETAFPNVVGDPKGLFAILCSSAATGGGSSGTPGSGGNSSGSGFSTQPVQAALYLTTPLHQGQRPSDSCFTARSMLTDLTDAITTVLGSQSVNTAKVVHGGEPGRFVSPRFESSRAAVEVIIVHTLREALARRTGSGGTTVVSTSSGASDSASNTSLSVLSSGEVIHTRCLIRTLGLAAGIPELRSLTSLRLEPWLTNPKLQILGAGLFAIIATNCRLGALSPYDIDVMVTIIYRIRLKLLKSNIQSSVLESVCRLALANSSNLTTLITLCLAGELPTAASAMVESGIKQQTMASALPSSQVNANTSPSARSLSETIKVLCSSSVADSRPSELLTATIASVAAGAAEAVGHGHSSAVALILPKLYQRFPSQVVKILGEILHDRIVEAVTADTSLPLDHPSDSEMVTDCVTLMAPMRRFLRDLTKWVRMAAAAGFNSAVGADSQTPQFSTSGGAPNASSFLPCAELGYHLLHLDRTAGFGTFPEAAATITQRLLASSKKAGQEGFSPFLVLRYICAVIHIVCQLQLLSATRLNWYEAPTSKKKNSGTETMKLHLSCVRQLRLNFLRWFKSFLPHLISTCAPHFPPTSPRDAFAGLVRLLRRALFLEATAPLDQAAAAVCNPDSENREMEIQLIIQLESRILLASKGENSESDGDKSSVIPITSEQSKLIGQLVRNNPRGACRCPPHEQLAILRSLSDTLSLRRRLCASRQPDFLLELIRSQGQGLPQRWLLELVESVGCSMDALPLQCLSEYLLYDTATRIQSADEQAFAYFDHVPSPLPQTLCRPCHRTSSQGPSSQPMDACSDPVSEKMDDKVRSRRNRLESTSSSLAALEKSSDNSARSISSAERWRIQCRIVDRLRVQARCPPVNPMSRPSDLIGGTVTGGIGLSGSAAGVTSTPGFSSSLGPSDDNIAEAVLQSFAYRLKDASSVIRRAAWHCLALLTVEDSSAIQLGQKPVHPNKTSSRCLSSVEGRLTILQELLGLVGLSVPLDNPMLATPAEMDPCAVNTVSHRIVEFRSLILDSLLAAILVEEELLPLTTYILFVGQLTEYPDFTAWRPVMSCFGQLLLTRRSLVHILLTSSHPLEIEPYSSLAEGVAATTVSTEGVSNQATQILRSLGFISLEVIASIFVRDIDYYCTSAEAIPVDEKNSVFVAWSAERECPMELETLESHLVLLSCVPRGLAVLAHSLPSPTAWWIRLLDTWFHRLDGDKPRYAFPHMASLAATEETMRTPRGLLTFNPATQSACPLTLAPELRSAFLLTDQPQMVCVALDGLETGELVNLVRSTPPLLLSPSTAIQLIDLLSKLPEPALAGTAGVMRLLNLRAQTASPILSATSGGIALAASHVFEVPATSTAISDGALPSAKPPPSAGRPRTAEGKNHWRDLIFRLSVEAGNSAFKIFSSALTNQLHSAACRSTWLFDLSNELNSGVGAPSHRRSPGGSSSSSFVDQILDLPEPHLRRLLFLMFIAIAKPSGADEKLLSRQQSTRELCISRFERALEKRQNSPAGQLVRQILLEPLRRVSQRPSGTVDDLTASCSFSLSCPNEVSLRLPLSRLINPAFGSLEQRLQLLTLFGFSGALPPGMNTVSMLKMASPGDSESQLGLDNFWSLVRSLVFSETEGSPAFDRPVRSFLLEELVHNAGPSILRLCLRKVLHDDVSLLSSSQVLDFATTLLNLPTFASPVPLAEPHERPDAGTFYSSFHRLTDPVEALHLLLYILSESITNAKPHGRNEKVLSVVESQISSRSALFDLALKSWPRFSMMCLEILCGFVDASLANIPSNLSRVLVSFIRSNPSDLQQHAQKFLVCIYLRRPGLKYLLTSSKAHILLSQPSAACRSIPPCFEQSEVDRLGPSFLIGLSGSQETVRDMSAIASSTLAVNHPRACLRLLPLAAGLSQGRLESASTGGLISISWTKFVSRYHLDFYLGLLHFMELLAFQTPFDAFISVEELTQTCKPVGILFSSEAEAYRHSIDRILLDLIHVTASYPNHARKMSGLSVRLARLLQAYAACASWAFATGALLGPPTVCADGNSAVAPGDSISSTDLLRTRSEMLRLANQCNEFSSFSGLLSPAAATVSNASGCVTSSPSRALLLPFAPPKPAKQCNPSTLRSFIQRLSFSSDSDGGELERLVTRDASSPSSLSDKVDETKNRPPAVLALKLLFRLLRLEPQRAAACLETVYLPCLLFGAGLEAELALLPEACLLAPQLAPRLLHTAAVASLLVTQGCTASAFVRAVNEALLRLTLDSLDVACIEHAASGLLSTPSGPKFTPT</sequence>
<feature type="region of interest" description="Disordered" evidence="1">
    <location>
        <begin position="1530"/>
        <end position="1550"/>
    </location>
</feature>
<accession>A0A183SLU2</accession>
<feature type="domain" description="Integrator complex subunit 1 RPB2-binding" evidence="2">
    <location>
        <begin position="341"/>
        <end position="460"/>
    </location>
</feature>
<dbReference type="Pfam" id="PF12432">
    <property type="entry name" value="INTS1_RP2B-bd"/>
    <property type="match status" value="1"/>
</dbReference>
<feature type="region of interest" description="Disordered" evidence="1">
    <location>
        <begin position="310"/>
        <end position="329"/>
    </location>
</feature>
<organism evidence="5">
    <name type="scientific">Schistocephalus solidus</name>
    <name type="common">Tapeworm</name>
    <dbReference type="NCBI Taxonomy" id="70667"/>
    <lineage>
        <taxon>Eukaryota</taxon>
        <taxon>Metazoa</taxon>
        <taxon>Spiralia</taxon>
        <taxon>Lophotrochozoa</taxon>
        <taxon>Platyhelminthes</taxon>
        <taxon>Cestoda</taxon>
        <taxon>Eucestoda</taxon>
        <taxon>Diphyllobothriidea</taxon>
        <taxon>Diphyllobothriidae</taxon>
        <taxon>Schistocephalus</taxon>
    </lineage>
</organism>
<feature type="compositionally biased region" description="Polar residues" evidence="1">
    <location>
        <begin position="962"/>
        <end position="972"/>
    </location>
</feature>
<dbReference type="PANTHER" id="PTHR21224:SF1">
    <property type="entry name" value="INTEGRATOR COMPLEX SUBUNIT 1"/>
    <property type="match status" value="1"/>
</dbReference>
<proteinExistence type="predicted"/>
<evidence type="ECO:0000313" key="4">
    <source>
        <dbReference type="Proteomes" id="UP000275846"/>
    </source>
</evidence>
<keyword evidence="4" id="KW-1185">Reference proteome</keyword>
<evidence type="ECO:0000313" key="5">
    <source>
        <dbReference type="WBParaSite" id="SSLN_0000535301-mRNA-1"/>
    </source>
</evidence>
<reference evidence="5" key="1">
    <citation type="submission" date="2016-06" db="UniProtKB">
        <authorList>
            <consortium name="WormBaseParasite"/>
        </authorList>
    </citation>
    <scope>IDENTIFICATION</scope>
</reference>
<evidence type="ECO:0000256" key="1">
    <source>
        <dbReference type="SAM" id="MobiDB-lite"/>
    </source>
</evidence>
<feature type="region of interest" description="Disordered" evidence="1">
    <location>
        <begin position="2293"/>
        <end position="2320"/>
    </location>
</feature>